<gene>
    <name evidence="1" type="ORF">KTA_15470</name>
</gene>
<protein>
    <submittedName>
        <fullName evidence="1">Uncharacterized protein</fullName>
    </submittedName>
</protein>
<evidence type="ECO:0000313" key="1">
    <source>
        <dbReference type="EMBL" id="BBH93348.1"/>
    </source>
</evidence>
<reference evidence="1" key="1">
    <citation type="submission" date="2018-12" db="EMBL/GenBank/DDBJ databases">
        <title>Novel natural products biosynthetic potential of the class Ktedonobacteria.</title>
        <authorList>
            <person name="Zheng Y."/>
            <person name="Saitou A."/>
            <person name="Wang C.M."/>
            <person name="Toyoda A."/>
            <person name="Minakuchi Y."/>
            <person name="Sekiguchi Y."/>
            <person name="Ueda K."/>
            <person name="Takano H."/>
            <person name="Sakai Y."/>
            <person name="Yokota A."/>
            <person name="Yabe S."/>
        </authorList>
    </citation>
    <scope>NUCLEOTIDE SEQUENCE</scope>
    <source>
        <strain evidence="1">A3-2</strain>
    </source>
</reference>
<dbReference type="AlphaFoldDB" id="A0A455T0G8"/>
<organism evidence="1">
    <name type="scientific">Thermogemmatispora argillosa</name>
    <dbReference type="NCBI Taxonomy" id="2045280"/>
    <lineage>
        <taxon>Bacteria</taxon>
        <taxon>Bacillati</taxon>
        <taxon>Chloroflexota</taxon>
        <taxon>Ktedonobacteria</taxon>
        <taxon>Thermogemmatisporales</taxon>
        <taxon>Thermogemmatisporaceae</taxon>
        <taxon>Thermogemmatispora</taxon>
    </lineage>
</organism>
<proteinExistence type="predicted"/>
<accession>A0A455T0G8</accession>
<sequence length="333" mass="35733">MCTHDLITLSFLQSAFDEISDATLFLVRWSPVHPQHPPQLLALASFDNVSVLPLSPDLLLSAGVRRFLKPGPASLERRGPGHWRLGLETFSLSSGQLLSSFWPDLLSLPIRSLSFPTDDLVEHYLPSLALSSGPSDPNGSPSCFAALSLLLCAPSLPDDFLSRPASPLQGSGSLFWLSSSLSPLASLPWLGSHPSLLSLGPSLFGSDLQPSSWRLWRWLPSSSPNSWLLLDSFPASPSSFLSLLAPSSPTPSSPPPSHFWSLFVSPNQLLLSLRRSSDGSLLDSITLSHLRPPFPNPRSLPALALQAPDGSPRLVLLAADSSGSLCLVEVFPS</sequence>
<dbReference type="EMBL" id="AP019377">
    <property type="protein sequence ID" value="BBH93348.1"/>
    <property type="molecule type" value="Genomic_DNA"/>
</dbReference>
<name>A0A455T0G8_9CHLR</name>